<dbReference type="InterPro" id="IPR000086">
    <property type="entry name" value="NUDIX_hydrolase_dom"/>
</dbReference>
<reference evidence="2 3" key="1">
    <citation type="submission" date="2013-03" db="EMBL/GenBank/DDBJ databases">
        <title>Assembly of a new bacterial strain Brevibacillus borstelensis AK1.</title>
        <authorList>
            <person name="Rajan I."/>
            <person name="PoliReddy D."/>
            <person name="Sugumar T."/>
            <person name="Rathinam K."/>
            <person name="Alqarawi S."/>
            <person name="Khalil A.B."/>
            <person name="Sivakumar N."/>
        </authorList>
    </citation>
    <scope>NUCLEOTIDE SEQUENCE [LARGE SCALE GENOMIC DNA]</scope>
    <source>
        <strain evidence="2 3">AK1</strain>
    </source>
</reference>
<protein>
    <recommendedName>
        <fullName evidence="1">Nudix hydrolase domain-containing protein</fullName>
    </recommendedName>
</protein>
<gene>
    <name evidence="2" type="ORF">I532_09452</name>
</gene>
<name>M8D9P7_9BACL</name>
<dbReference type="GO" id="GO:0003824">
    <property type="term" value="F:catalytic activity"/>
    <property type="evidence" value="ECO:0007669"/>
    <property type="project" value="UniProtKB-ARBA"/>
</dbReference>
<organism evidence="2 3">
    <name type="scientific">Brevibacillus borstelensis AK1</name>
    <dbReference type="NCBI Taxonomy" id="1300222"/>
    <lineage>
        <taxon>Bacteria</taxon>
        <taxon>Bacillati</taxon>
        <taxon>Bacillota</taxon>
        <taxon>Bacilli</taxon>
        <taxon>Bacillales</taxon>
        <taxon>Paenibacillaceae</taxon>
        <taxon>Brevibacillus</taxon>
    </lineage>
</organism>
<dbReference type="CDD" id="cd04692">
    <property type="entry name" value="NUDIX_Hydrolase"/>
    <property type="match status" value="1"/>
</dbReference>
<proteinExistence type="predicted"/>
<dbReference type="PATRIC" id="fig|1300222.3.peg.1950"/>
<keyword evidence="3" id="KW-1185">Reference proteome</keyword>
<accession>M8D9P7</accession>
<dbReference type="PANTHER" id="PTHR10885:SF0">
    <property type="entry name" value="ISOPENTENYL-DIPHOSPHATE DELTA-ISOMERASE"/>
    <property type="match status" value="1"/>
</dbReference>
<dbReference type="InterPro" id="IPR015797">
    <property type="entry name" value="NUDIX_hydrolase-like_dom_sf"/>
</dbReference>
<dbReference type="PANTHER" id="PTHR10885">
    <property type="entry name" value="ISOPENTENYL-DIPHOSPHATE DELTA-ISOMERASE"/>
    <property type="match status" value="1"/>
</dbReference>
<evidence type="ECO:0000259" key="1">
    <source>
        <dbReference type="PROSITE" id="PS51462"/>
    </source>
</evidence>
<comment type="caution">
    <text evidence="2">The sequence shown here is derived from an EMBL/GenBank/DDBJ whole genome shotgun (WGS) entry which is preliminary data.</text>
</comment>
<sequence>MNKVKEETLDIFDDKGQWIGTEARSEVHRLGLWHQTFHCWIYRREKERVYLLFQKRHPQKDTSPNKLDITSAGHLLAGEGPRDGVRELEEELGLAVSYESLQHIGVIRDVSGEPGIVDREICHVYGYESDQPLEAYQIQQEELTGLLWIRLDELMRLLNGEISSVRASGFVCDEDGSVSGVSQEVGMADLVAHEKSYYQTVFKAIRKLADTS</sequence>
<dbReference type="STRING" id="1300222.I532_09452"/>
<dbReference type="SUPFAM" id="SSF55811">
    <property type="entry name" value="Nudix"/>
    <property type="match status" value="1"/>
</dbReference>
<dbReference type="PROSITE" id="PS51462">
    <property type="entry name" value="NUDIX"/>
    <property type="match status" value="1"/>
</dbReference>
<evidence type="ECO:0000313" key="2">
    <source>
        <dbReference type="EMBL" id="EMT52994.1"/>
    </source>
</evidence>
<dbReference type="EMBL" id="APBN01000003">
    <property type="protein sequence ID" value="EMT52994.1"/>
    <property type="molecule type" value="Genomic_DNA"/>
</dbReference>
<dbReference type="Gene3D" id="3.90.79.10">
    <property type="entry name" value="Nucleoside Triphosphate Pyrophosphohydrolase"/>
    <property type="match status" value="1"/>
</dbReference>
<dbReference type="Pfam" id="PF00293">
    <property type="entry name" value="NUDIX"/>
    <property type="match status" value="1"/>
</dbReference>
<evidence type="ECO:0000313" key="3">
    <source>
        <dbReference type="Proteomes" id="UP000012081"/>
    </source>
</evidence>
<dbReference type="AlphaFoldDB" id="M8D9P7"/>
<dbReference type="Proteomes" id="UP000012081">
    <property type="component" value="Unassembled WGS sequence"/>
</dbReference>
<feature type="domain" description="Nudix hydrolase" evidence="1">
    <location>
        <begin position="32"/>
        <end position="171"/>
    </location>
</feature>